<dbReference type="EMBL" id="PVBR01000016">
    <property type="protein sequence ID" value="PRD41863.1"/>
    <property type="molecule type" value="Genomic_DNA"/>
</dbReference>
<protein>
    <submittedName>
        <fullName evidence="1">3-dehydroquinate dehydratase</fullName>
    </submittedName>
</protein>
<dbReference type="Pfam" id="PF10649">
    <property type="entry name" value="DUF2478"/>
    <property type="match status" value="1"/>
</dbReference>
<keyword evidence="2" id="KW-1185">Reference proteome</keyword>
<dbReference type="Proteomes" id="UP000239434">
    <property type="component" value="Unassembled WGS sequence"/>
</dbReference>
<proteinExistence type="predicted"/>
<reference evidence="1 2" key="1">
    <citation type="submission" date="2018-02" db="EMBL/GenBank/DDBJ databases">
        <title>The draft genome of Phyllobacterium sp. 1N-3.</title>
        <authorList>
            <person name="Liu L."/>
            <person name="Li L."/>
            <person name="Zhang X."/>
            <person name="Wang T."/>
            <person name="Liang L."/>
        </authorList>
    </citation>
    <scope>NUCLEOTIDE SEQUENCE [LARGE SCALE GENOMIC DNA]</scope>
    <source>
        <strain evidence="1 2">1N-3</strain>
    </source>
</reference>
<name>A0A2S9IMV1_9HYPH</name>
<evidence type="ECO:0000313" key="2">
    <source>
        <dbReference type="Proteomes" id="UP000239434"/>
    </source>
</evidence>
<comment type="caution">
    <text evidence="1">The sequence shown here is derived from an EMBL/GenBank/DDBJ whole genome shotgun (WGS) entry which is preliminary data.</text>
</comment>
<accession>A0A2S9IMV1</accession>
<sequence>MQMTHPDFPITAIVYSNGSEFETFLLEATATMAGEGMRLAGLVQHSRSKPGRTRCDMHLRDLSTGKLYGISEDRGPHARGCVLDTDRLLHACAAAELALSSQTDLLVLCKFGKTEAEGGGFRSLIVKALELPVPVLIGVPMINLAPFRAFADMLAREIALPELICDRSATPARAFA</sequence>
<dbReference type="AlphaFoldDB" id="A0A2S9IMV1"/>
<gene>
    <name evidence="1" type="ORF">C5748_19620</name>
</gene>
<evidence type="ECO:0000313" key="1">
    <source>
        <dbReference type="EMBL" id="PRD41863.1"/>
    </source>
</evidence>
<dbReference type="InterPro" id="IPR018912">
    <property type="entry name" value="DUF2478"/>
</dbReference>
<organism evidence="1 2">
    <name type="scientific">Phyllobacterium phragmitis</name>
    <dbReference type="NCBI Taxonomy" id="2670329"/>
    <lineage>
        <taxon>Bacteria</taxon>
        <taxon>Pseudomonadati</taxon>
        <taxon>Pseudomonadota</taxon>
        <taxon>Alphaproteobacteria</taxon>
        <taxon>Hyphomicrobiales</taxon>
        <taxon>Phyllobacteriaceae</taxon>
        <taxon>Phyllobacterium</taxon>
    </lineage>
</organism>